<dbReference type="Gene3D" id="3.30.70.1280">
    <property type="entry name" value="SP0830-like domains"/>
    <property type="match status" value="1"/>
</dbReference>
<dbReference type="HOGENOM" id="CLU_106303_3_0_7"/>
<dbReference type="EMBL" id="CP001359">
    <property type="protein sequence ID" value="ACL64995.1"/>
    <property type="molecule type" value="Genomic_DNA"/>
</dbReference>
<proteinExistence type="predicted"/>
<dbReference type="Pfam" id="PF08002">
    <property type="entry name" value="DUF1697"/>
    <property type="match status" value="1"/>
</dbReference>
<protein>
    <recommendedName>
        <fullName evidence="3">DUF1697 domain-containing protein</fullName>
    </recommendedName>
</protein>
<dbReference type="PIRSF" id="PIRSF008502">
    <property type="entry name" value="UCP008502"/>
    <property type="match status" value="1"/>
</dbReference>
<dbReference type="KEGG" id="acp:A2cp1_1652"/>
<dbReference type="Proteomes" id="UP000007089">
    <property type="component" value="Chromosome"/>
</dbReference>
<dbReference type="RefSeq" id="WP_012632923.1">
    <property type="nucleotide sequence ID" value="NC_011891.1"/>
</dbReference>
<reference evidence="1" key="1">
    <citation type="submission" date="2009-01" db="EMBL/GenBank/DDBJ databases">
        <title>Complete sequence of Anaeromyxobacter dehalogenans 2CP-1.</title>
        <authorList>
            <consortium name="US DOE Joint Genome Institute"/>
            <person name="Lucas S."/>
            <person name="Copeland A."/>
            <person name="Lapidus A."/>
            <person name="Glavina del Rio T."/>
            <person name="Dalin E."/>
            <person name="Tice H."/>
            <person name="Bruce D."/>
            <person name="Goodwin L."/>
            <person name="Pitluck S."/>
            <person name="Saunders E."/>
            <person name="Brettin T."/>
            <person name="Detter J.C."/>
            <person name="Han C."/>
            <person name="Larimer F."/>
            <person name="Land M."/>
            <person name="Hauser L."/>
            <person name="Kyrpides N."/>
            <person name="Ovchinnikova G."/>
            <person name="Beliaev A.S."/>
            <person name="Richardson P."/>
        </authorList>
    </citation>
    <scope>NUCLEOTIDE SEQUENCE</scope>
    <source>
        <strain evidence="1">2CP-1</strain>
    </source>
</reference>
<accession>B8J5P8</accession>
<dbReference type="AlphaFoldDB" id="B8J5P8"/>
<dbReference type="InterPro" id="IPR012545">
    <property type="entry name" value="DUF1697"/>
</dbReference>
<sequence>MSRYLVLLRGINVGGKNLIGMPALKAAFEAQGFDDVVTYIQSGNVLVSSPERGPALVPRIEAMLSDAFGYAASVVVLSRAQLRRVVEHAPDGFGTRPERFRYDAIFLKPPLSPAQALERVPVNPEVDEVTAGPGVLYYSRLIPKASQSRMSRIVGTPVYKQMTIRNWNTTARLHELMGE</sequence>
<evidence type="ECO:0008006" key="3">
    <source>
        <dbReference type="Google" id="ProtNLM"/>
    </source>
</evidence>
<dbReference type="Gene3D" id="3.30.70.1260">
    <property type="entry name" value="bacterial protein sp0830 like"/>
    <property type="match status" value="1"/>
</dbReference>
<name>B8J5P8_ANAD2</name>
<dbReference type="SUPFAM" id="SSF160379">
    <property type="entry name" value="SP0830-like"/>
    <property type="match status" value="1"/>
</dbReference>
<evidence type="ECO:0000313" key="1">
    <source>
        <dbReference type="EMBL" id="ACL64995.1"/>
    </source>
</evidence>
<gene>
    <name evidence="1" type="ordered locus">A2cp1_1652</name>
</gene>
<dbReference type="PANTHER" id="PTHR36439:SF1">
    <property type="entry name" value="DUF1697 DOMAIN-CONTAINING PROTEIN"/>
    <property type="match status" value="1"/>
</dbReference>
<evidence type="ECO:0000313" key="2">
    <source>
        <dbReference type="Proteomes" id="UP000007089"/>
    </source>
</evidence>
<keyword evidence="2" id="KW-1185">Reference proteome</keyword>
<organism evidence="1 2">
    <name type="scientific">Anaeromyxobacter dehalogenans (strain ATCC BAA-258 / DSM 21875 / 2CP-1)</name>
    <dbReference type="NCBI Taxonomy" id="455488"/>
    <lineage>
        <taxon>Bacteria</taxon>
        <taxon>Pseudomonadati</taxon>
        <taxon>Myxococcota</taxon>
        <taxon>Myxococcia</taxon>
        <taxon>Myxococcales</taxon>
        <taxon>Cystobacterineae</taxon>
        <taxon>Anaeromyxobacteraceae</taxon>
        <taxon>Anaeromyxobacter</taxon>
    </lineage>
</organism>
<dbReference type="PANTHER" id="PTHR36439">
    <property type="entry name" value="BLL4334 PROTEIN"/>
    <property type="match status" value="1"/>
</dbReference>